<dbReference type="SUPFAM" id="SSF47336">
    <property type="entry name" value="ACP-like"/>
    <property type="match status" value="2"/>
</dbReference>
<dbReference type="PANTHER" id="PTHR43775">
    <property type="entry name" value="FATTY ACID SYNTHASE"/>
    <property type="match status" value="1"/>
</dbReference>
<evidence type="ECO:0000313" key="6">
    <source>
        <dbReference type="Proteomes" id="UP000516230"/>
    </source>
</evidence>
<proteinExistence type="predicted"/>
<dbReference type="GO" id="GO:0004312">
    <property type="term" value="F:fatty acid synthase activity"/>
    <property type="evidence" value="ECO:0007669"/>
    <property type="project" value="TreeGrafter"/>
</dbReference>
<dbReference type="SMART" id="SM01294">
    <property type="entry name" value="PKS_PP_betabranch"/>
    <property type="match status" value="2"/>
</dbReference>
<dbReference type="InterPro" id="IPR050091">
    <property type="entry name" value="PKS_NRPS_Biosynth_Enz"/>
</dbReference>
<dbReference type="GO" id="GO:0031177">
    <property type="term" value="F:phosphopantetheine binding"/>
    <property type="evidence" value="ECO:0007669"/>
    <property type="project" value="InterPro"/>
</dbReference>
<gene>
    <name evidence="5" type="ORF">IAG43_33500</name>
</gene>
<dbReference type="AlphaFoldDB" id="A0A7H0I4Z6"/>
<keyword evidence="1" id="KW-0596">Phosphopantetheine</keyword>
<evidence type="ECO:0000259" key="4">
    <source>
        <dbReference type="PROSITE" id="PS50075"/>
    </source>
</evidence>
<keyword evidence="6" id="KW-1185">Reference proteome</keyword>
<evidence type="ECO:0000313" key="5">
    <source>
        <dbReference type="EMBL" id="QNP67862.1"/>
    </source>
</evidence>
<protein>
    <recommendedName>
        <fullName evidence="4">Carrier domain-containing protein</fullName>
    </recommendedName>
</protein>
<dbReference type="EMBL" id="CP060826">
    <property type="protein sequence ID" value="QNP67862.1"/>
    <property type="molecule type" value="Genomic_DNA"/>
</dbReference>
<name>A0A7H0I4Z6_9ACTN</name>
<feature type="domain" description="Carrier" evidence="4">
    <location>
        <begin position="15"/>
        <end position="92"/>
    </location>
</feature>
<dbReference type="InterPro" id="IPR036736">
    <property type="entry name" value="ACP-like_sf"/>
</dbReference>
<dbReference type="Proteomes" id="UP000516230">
    <property type="component" value="Plasmid unnamed2"/>
</dbReference>
<sequence>MSSDLQPSAPAAPSAPPADPLTDVVDVLAGILLLEPEKINVRQSFRFLGLGSLQAVEFVAGVNERCGTNVKAPALFDHATPAAFARHIAGELHPERRNAPLPGPAEAAGAPVPAASVPPPAGRRAGSEVLPVLREELARLVLRDPWELDPNVPFARMGLDSLLATEFVATVNHIYGTGERTSVLGTHPTLATLAAHIAALTAEPAHMDAGLLLDAVRDKRLTIDQALALLPRRG</sequence>
<evidence type="ECO:0000256" key="2">
    <source>
        <dbReference type="ARBA" id="ARBA00022553"/>
    </source>
</evidence>
<dbReference type="Gene3D" id="1.10.1200.10">
    <property type="entry name" value="ACP-like"/>
    <property type="match status" value="2"/>
</dbReference>
<feature type="region of interest" description="Disordered" evidence="3">
    <location>
        <begin position="1"/>
        <end position="20"/>
    </location>
</feature>
<dbReference type="GO" id="GO:0017000">
    <property type="term" value="P:antibiotic biosynthetic process"/>
    <property type="evidence" value="ECO:0007669"/>
    <property type="project" value="UniProtKB-ARBA"/>
</dbReference>
<accession>A0A7H0I4Z6</accession>
<feature type="region of interest" description="Disordered" evidence="3">
    <location>
        <begin position="94"/>
        <end position="125"/>
    </location>
</feature>
<dbReference type="RefSeq" id="WP_187744905.1">
    <property type="nucleotide sequence ID" value="NZ_CP060826.1"/>
</dbReference>
<dbReference type="InterPro" id="IPR020806">
    <property type="entry name" value="PKS_PP-bd"/>
</dbReference>
<feature type="compositionally biased region" description="Low complexity" evidence="3">
    <location>
        <begin position="104"/>
        <end position="115"/>
    </location>
</feature>
<dbReference type="PROSITE" id="PS50075">
    <property type="entry name" value="CARRIER"/>
    <property type="match status" value="2"/>
</dbReference>
<evidence type="ECO:0000256" key="3">
    <source>
        <dbReference type="SAM" id="MobiDB-lite"/>
    </source>
</evidence>
<dbReference type="InterPro" id="IPR009081">
    <property type="entry name" value="PP-bd_ACP"/>
</dbReference>
<keyword evidence="5" id="KW-0614">Plasmid</keyword>
<evidence type="ECO:0000256" key="1">
    <source>
        <dbReference type="ARBA" id="ARBA00022450"/>
    </source>
</evidence>
<dbReference type="GO" id="GO:0006633">
    <property type="term" value="P:fatty acid biosynthetic process"/>
    <property type="evidence" value="ECO:0007669"/>
    <property type="project" value="TreeGrafter"/>
</dbReference>
<geneLocation type="plasmid" evidence="5 6">
    <name>unnamed2</name>
</geneLocation>
<dbReference type="KEGG" id="sgj:IAG43_33500"/>
<dbReference type="Pfam" id="PF00550">
    <property type="entry name" value="PP-binding"/>
    <property type="match status" value="2"/>
</dbReference>
<dbReference type="PANTHER" id="PTHR43775:SF37">
    <property type="entry name" value="SI:DKEY-61P9.11"/>
    <property type="match status" value="1"/>
</dbReference>
<organism evidence="5 6">
    <name type="scientific">Streptomyces genisteinicus</name>
    <dbReference type="NCBI Taxonomy" id="2768068"/>
    <lineage>
        <taxon>Bacteria</taxon>
        <taxon>Bacillati</taxon>
        <taxon>Actinomycetota</taxon>
        <taxon>Actinomycetes</taxon>
        <taxon>Kitasatosporales</taxon>
        <taxon>Streptomycetaceae</taxon>
        <taxon>Streptomyces</taxon>
    </lineage>
</organism>
<reference evidence="5 6" key="1">
    <citation type="submission" date="2020-08" db="EMBL/GenBank/DDBJ databases">
        <title>A novel species.</title>
        <authorList>
            <person name="Gao J."/>
        </authorList>
    </citation>
    <scope>NUCLEOTIDE SEQUENCE [LARGE SCALE GENOMIC DNA]</scope>
    <source>
        <strain evidence="5 6">CRPJ-33</strain>
        <plasmid evidence="5 6">unnamed2</plasmid>
    </source>
</reference>
<feature type="domain" description="Carrier" evidence="4">
    <location>
        <begin position="124"/>
        <end position="201"/>
    </location>
</feature>
<keyword evidence="2" id="KW-0597">Phosphoprotein</keyword>
<dbReference type="SMART" id="SM00823">
    <property type="entry name" value="PKS_PP"/>
    <property type="match status" value="2"/>
</dbReference>